<comment type="caution">
    <text evidence="4">The sequence shown here is derived from an EMBL/GenBank/DDBJ whole genome shotgun (WGS) entry which is preliminary data.</text>
</comment>
<dbReference type="GO" id="GO:0005178">
    <property type="term" value="F:integrin binding"/>
    <property type="evidence" value="ECO:0007669"/>
    <property type="project" value="InterPro"/>
</dbReference>
<dbReference type="Proteomes" id="UP000520962">
    <property type="component" value="Unassembled WGS sequence"/>
</dbReference>
<gene>
    <name evidence="4" type="primary">Icam5_0</name>
    <name evidence="4" type="ORF">PIPCHL_R15849</name>
</gene>
<name>A0A7L0JGX2_PIPCL</name>
<feature type="region of interest" description="Disordered" evidence="1">
    <location>
        <begin position="82"/>
        <end position="109"/>
    </location>
</feature>
<feature type="non-terminal residue" evidence="4">
    <location>
        <position position="1"/>
    </location>
</feature>
<sequence>TRDTHRGPTRARGSRMVSRADAGRYVCRATNRHGVATRDVVVTVEYEPSIPELGCPEQRLWLEGTPVQLGCAATGNPPPRVTCAKVGDSRDHPPNSSLVTPNDLGDPQAPRQIPPTVSRAHAGTYQCRATNAHGSAIRNITVAVEYGPAAVTLHALPSANVTRGSTFSLDCGAEGVPAPTFAWALPPAPNLRLGPDNRSVTITGATAANRGLYTCTASNRHGRSAGSVLVSVDETWLVALVALGSLGALALVVLAVAGGLYLKSTACKKGEYNVRDAEGSSEAACLHRARPPHDPGDIFGIQLTPP</sequence>
<reference evidence="4 5" key="1">
    <citation type="submission" date="2019-09" db="EMBL/GenBank/DDBJ databases">
        <title>Bird 10,000 Genomes (B10K) Project - Family phase.</title>
        <authorList>
            <person name="Zhang G."/>
        </authorList>
    </citation>
    <scope>NUCLEOTIDE SEQUENCE [LARGE SCALE GENOMIC DNA]</scope>
    <source>
        <strain evidence="4">B10K-DU-007-02</strain>
        <tissue evidence="4">Mixed tissue sample</tissue>
    </source>
</reference>
<dbReference type="GO" id="GO:0005886">
    <property type="term" value="C:plasma membrane"/>
    <property type="evidence" value="ECO:0007669"/>
    <property type="project" value="TreeGrafter"/>
</dbReference>
<dbReference type="AlphaFoldDB" id="A0A7L0JGX2"/>
<dbReference type="InterPro" id="IPR007110">
    <property type="entry name" value="Ig-like_dom"/>
</dbReference>
<proteinExistence type="predicted"/>
<keyword evidence="5" id="KW-1185">Reference proteome</keyword>
<feature type="domain" description="Ig-like" evidence="3">
    <location>
        <begin position="148"/>
        <end position="231"/>
    </location>
</feature>
<feature type="domain" description="Ig-like" evidence="3">
    <location>
        <begin position="48"/>
        <end position="143"/>
    </location>
</feature>
<feature type="non-terminal residue" evidence="4">
    <location>
        <position position="306"/>
    </location>
</feature>
<evidence type="ECO:0000259" key="3">
    <source>
        <dbReference type="PROSITE" id="PS50835"/>
    </source>
</evidence>
<evidence type="ECO:0000256" key="1">
    <source>
        <dbReference type="SAM" id="MobiDB-lite"/>
    </source>
</evidence>
<dbReference type="EMBL" id="VXAH01000931">
    <property type="protein sequence ID" value="NXK43618.1"/>
    <property type="molecule type" value="Genomic_DNA"/>
</dbReference>
<dbReference type="InterPro" id="IPR013783">
    <property type="entry name" value="Ig-like_fold"/>
</dbReference>
<dbReference type="InterPro" id="IPR003598">
    <property type="entry name" value="Ig_sub2"/>
</dbReference>
<dbReference type="PROSITE" id="PS50835">
    <property type="entry name" value="IG_LIKE"/>
    <property type="match status" value="2"/>
</dbReference>
<dbReference type="PANTHER" id="PTHR13771">
    <property type="entry name" value="INTERCELLULAR ADHESION MOLECULE"/>
    <property type="match status" value="1"/>
</dbReference>
<keyword evidence="2" id="KW-0472">Membrane</keyword>
<dbReference type="SMART" id="SM00409">
    <property type="entry name" value="IG"/>
    <property type="match status" value="3"/>
</dbReference>
<dbReference type="InterPro" id="IPR003599">
    <property type="entry name" value="Ig_sub"/>
</dbReference>
<dbReference type="Gene3D" id="2.60.40.10">
    <property type="entry name" value="Immunoglobulins"/>
    <property type="match status" value="3"/>
</dbReference>
<evidence type="ECO:0000313" key="5">
    <source>
        <dbReference type="Proteomes" id="UP000520962"/>
    </source>
</evidence>
<dbReference type="PANTHER" id="PTHR13771:SF8">
    <property type="entry name" value="INTERCELLULAR ADHESION MOLECULE 4"/>
    <property type="match status" value="1"/>
</dbReference>
<dbReference type="Pfam" id="PF13927">
    <property type="entry name" value="Ig_3"/>
    <property type="match status" value="2"/>
</dbReference>
<evidence type="ECO:0000313" key="4">
    <source>
        <dbReference type="EMBL" id="NXK43618.1"/>
    </source>
</evidence>
<evidence type="ECO:0000256" key="2">
    <source>
        <dbReference type="SAM" id="Phobius"/>
    </source>
</evidence>
<keyword evidence="2" id="KW-0812">Transmembrane</keyword>
<dbReference type="FunFam" id="2.60.40.10:FF:000641">
    <property type="entry name" value="Intercellular adhesion molecule 1"/>
    <property type="match status" value="1"/>
</dbReference>
<dbReference type="GO" id="GO:0007155">
    <property type="term" value="P:cell adhesion"/>
    <property type="evidence" value="ECO:0007669"/>
    <property type="project" value="InterPro"/>
</dbReference>
<dbReference type="CDD" id="cd00096">
    <property type="entry name" value="Ig"/>
    <property type="match status" value="1"/>
</dbReference>
<keyword evidence="2" id="KW-1133">Transmembrane helix</keyword>
<dbReference type="SUPFAM" id="SSF48726">
    <property type="entry name" value="Immunoglobulin"/>
    <property type="match status" value="3"/>
</dbReference>
<accession>A0A7L0JGX2</accession>
<dbReference type="InterPro" id="IPR036179">
    <property type="entry name" value="Ig-like_dom_sf"/>
</dbReference>
<feature type="transmembrane region" description="Helical" evidence="2">
    <location>
        <begin position="236"/>
        <end position="262"/>
    </location>
</feature>
<dbReference type="SMART" id="SM00408">
    <property type="entry name" value="IGc2"/>
    <property type="match status" value="2"/>
</dbReference>
<protein>
    <submittedName>
        <fullName evidence="4">ICAM5 protein</fullName>
    </submittedName>
</protein>
<organism evidence="4 5">
    <name type="scientific">Piprites chloris</name>
    <name type="common">Wing-barred manakin</name>
    <dbReference type="NCBI Taxonomy" id="114369"/>
    <lineage>
        <taxon>Eukaryota</taxon>
        <taxon>Metazoa</taxon>
        <taxon>Chordata</taxon>
        <taxon>Craniata</taxon>
        <taxon>Vertebrata</taxon>
        <taxon>Euteleostomi</taxon>
        <taxon>Archelosauria</taxon>
        <taxon>Archosauria</taxon>
        <taxon>Dinosauria</taxon>
        <taxon>Saurischia</taxon>
        <taxon>Theropoda</taxon>
        <taxon>Coelurosauria</taxon>
        <taxon>Aves</taxon>
        <taxon>Neognathae</taxon>
        <taxon>Neoaves</taxon>
        <taxon>Telluraves</taxon>
        <taxon>Australaves</taxon>
        <taxon>Passeriformes</taxon>
        <taxon>Pipridae</taxon>
        <taxon>Piprites</taxon>
    </lineage>
</organism>
<dbReference type="InterPro" id="IPR047012">
    <property type="entry name" value="ICAM_VCAM"/>
</dbReference>